<feature type="domain" description="Oxo-4-hydroxy-4-carboxy-5-ureidoimidazoline decarboxylase" evidence="11">
    <location>
        <begin position="9"/>
        <end position="165"/>
    </location>
</feature>
<comment type="similarity">
    <text evidence="4">Belongs to the OHCU decarboxylase family.</text>
</comment>
<evidence type="ECO:0000256" key="4">
    <source>
        <dbReference type="ARBA" id="ARBA00005793"/>
    </source>
</evidence>
<evidence type="ECO:0000256" key="10">
    <source>
        <dbReference type="ARBA" id="ARBA00032116"/>
    </source>
</evidence>
<dbReference type="EMBL" id="GFDF01001245">
    <property type="protein sequence ID" value="JAV12839.1"/>
    <property type="molecule type" value="Transcribed_RNA"/>
</dbReference>
<dbReference type="GO" id="GO:0019628">
    <property type="term" value="P:urate catabolic process"/>
    <property type="evidence" value="ECO:0007669"/>
    <property type="project" value="UniProtKB-UniPathway"/>
</dbReference>
<comment type="catalytic activity">
    <reaction evidence="1">
        <text>5-hydroxy-2-oxo-4-ureido-2,5-dihydro-1H-imidazole-5-carboxylate + H(+) = (S)-allantoin + CO2</text>
        <dbReference type="Rhea" id="RHEA:26301"/>
        <dbReference type="ChEBI" id="CHEBI:15378"/>
        <dbReference type="ChEBI" id="CHEBI:15678"/>
        <dbReference type="ChEBI" id="CHEBI:16526"/>
        <dbReference type="ChEBI" id="CHEBI:58639"/>
        <dbReference type="EC" id="4.1.1.97"/>
    </reaction>
</comment>
<dbReference type="AlphaFoldDB" id="A0A1L8E2I5"/>
<dbReference type="InterPro" id="IPR036778">
    <property type="entry name" value="OHCU_decarboxylase_sf"/>
</dbReference>
<comment type="pathway">
    <text evidence="3">Purine metabolism; urate degradation; (S)-allantoin from urate: step 3/3.</text>
</comment>
<dbReference type="GO" id="GO:0000255">
    <property type="term" value="P:allantoin metabolic process"/>
    <property type="evidence" value="ECO:0007669"/>
    <property type="project" value="InterPro"/>
</dbReference>
<protein>
    <recommendedName>
        <fullName evidence="5">2-oxo-4-hydroxy-4-carboxy-5-ureidoimidazoline decarboxylase</fullName>
        <ecNumber evidence="5">4.1.1.97</ecNumber>
    </recommendedName>
    <alternativeName>
        <fullName evidence="10">Parahox neighbor</fullName>
    </alternativeName>
    <alternativeName>
        <fullName evidence="9">Ureidoimidazoline (2-oxo-4-hydroxy-4-carboxy-5-) decarboxylase</fullName>
    </alternativeName>
</protein>
<dbReference type="PANTHER" id="PTHR43466:SF1">
    <property type="entry name" value="2-OXO-4-HYDROXY-4-CARBOXY-5-UREIDOIMIDAZOLINE DECARBOXYLASE-RELATED"/>
    <property type="match status" value="1"/>
</dbReference>
<dbReference type="Pfam" id="PF09349">
    <property type="entry name" value="OHCU_decarbox"/>
    <property type="match status" value="1"/>
</dbReference>
<accession>A0A1L8E2I5</accession>
<dbReference type="NCBIfam" id="TIGR03164">
    <property type="entry name" value="UHCUDC"/>
    <property type="match status" value="1"/>
</dbReference>
<evidence type="ECO:0000256" key="1">
    <source>
        <dbReference type="ARBA" id="ARBA00001163"/>
    </source>
</evidence>
<dbReference type="GO" id="GO:0051997">
    <property type="term" value="F:2-oxo-4-hydroxy-4-carboxy-5-ureidoimidazoline decarboxylase activity"/>
    <property type="evidence" value="ECO:0007669"/>
    <property type="project" value="UniProtKB-EC"/>
</dbReference>
<dbReference type="PANTHER" id="PTHR43466">
    <property type="entry name" value="2-OXO-4-HYDROXY-4-CARBOXY-5-UREIDOIMIDAZOLINE DECARBOXYLASE-RELATED"/>
    <property type="match status" value="1"/>
</dbReference>
<organism evidence="12">
    <name type="scientific">Nyssomyia neivai</name>
    <dbReference type="NCBI Taxonomy" id="330878"/>
    <lineage>
        <taxon>Eukaryota</taxon>
        <taxon>Metazoa</taxon>
        <taxon>Ecdysozoa</taxon>
        <taxon>Arthropoda</taxon>
        <taxon>Hexapoda</taxon>
        <taxon>Insecta</taxon>
        <taxon>Pterygota</taxon>
        <taxon>Neoptera</taxon>
        <taxon>Endopterygota</taxon>
        <taxon>Diptera</taxon>
        <taxon>Nematocera</taxon>
        <taxon>Psychodoidea</taxon>
        <taxon>Psychodidae</taxon>
        <taxon>Nyssomyia</taxon>
    </lineage>
</organism>
<keyword evidence="7" id="KW-0210">Decarboxylase</keyword>
<evidence type="ECO:0000313" key="12">
    <source>
        <dbReference type="EMBL" id="JAV12839.1"/>
    </source>
</evidence>
<evidence type="ECO:0000259" key="11">
    <source>
        <dbReference type="Pfam" id="PF09349"/>
    </source>
</evidence>
<evidence type="ECO:0000256" key="5">
    <source>
        <dbReference type="ARBA" id="ARBA00012257"/>
    </source>
</evidence>
<dbReference type="EC" id="4.1.1.97" evidence="5"/>
<dbReference type="UniPathway" id="UPA00394">
    <property type="reaction ID" value="UER00652"/>
</dbReference>
<sequence length="171" mass="19869">MKFCIEEINRLSKADFVELFKNVVECFPEAPEVVSEMVPFSSYAVLIKAFMDYLEQLNSIKKLKIVKLHPHLVPQINKSKLTDESASEQSTVGLNRMENDEKRVILTLLIESYWEKFNFPFVICVRECKSTDDIIESVRTRMSRTPEEELKVAFEHVKKITSLRIADIVSH</sequence>
<evidence type="ECO:0000256" key="9">
    <source>
        <dbReference type="ARBA" id="ARBA00030624"/>
    </source>
</evidence>
<evidence type="ECO:0000256" key="7">
    <source>
        <dbReference type="ARBA" id="ARBA00022793"/>
    </source>
</evidence>
<comment type="function">
    <text evidence="2">Catalyzes the stereoselective decarboxylation of 2-oxo-4-hydroxy-4-carboxy-5-ureidoimidazoline (OHCU) to (S)-allantoin.</text>
</comment>
<keyword evidence="6" id="KW-0659">Purine metabolism</keyword>
<evidence type="ECO:0000256" key="8">
    <source>
        <dbReference type="ARBA" id="ARBA00023239"/>
    </source>
</evidence>
<dbReference type="Gene3D" id="1.10.3330.10">
    <property type="entry name" value="Oxo-4-hydroxy-4-carboxy-5-ureidoimidazoline decarboxylase"/>
    <property type="match status" value="1"/>
</dbReference>
<dbReference type="GO" id="GO:0006144">
    <property type="term" value="P:purine nucleobase metabolic process"/>
    <property type="evidence" value="ECO:0007669"/>
    <property type="project" value="UniProtKB-KW"/>
</dbReference>
<keyword evidence="8" id="KW-0456">Lyase</keyword>
<evidence type="ECO:0000256" key="3">
    <source>
        <dbReference type="ARBA" id="ARBA00004754"/>
    </source>
</evidence>
<dbReference type="GO" id="GO:0005777">
    <property type="term" value="C:peroxisome"/>
    <property type="evidence" value="ECO:0007669"/>
    <property type="project" value="TreeGrafter"/>
</dbReference>
<dbReference type="InterPro" id="IPR017580">
    <property type="entry name" value="OHCU_decarboxylase-1"/>
</dbReference>
<evidence type="ECO:0000256" key="6">
    <source>
        <dbReference type="ARBA" id="ARBA00022631"/>
    </source>
</evidence>
<proteinExistence type="inferred from homology"/>
<name>A0A1L8E2I5_9DIPT</name>
<evidence type="ECO:0000256" key="2">
    <source>
        <dbReference type="ARBA" id="ARBA00002506"/>
    </source>
</evidence>
<dbReference type="InterPro" id="IPR018020">
    <property type="entry name" value="OHCU_decarboxylase"/>
</dbReference>
<dbReference type="SUPFAM" id="SSF158694">
    <property type="entry name" value="UraD-Like"/>
    <property type="match status" value="1"/>
</dbReference>
<reference evidence="12" key="1">
    <citation type="submission" date="2016-12" db="EMBL/GenBank/DDBJ databases">
        <title>An insight into the sialome and mialome of the sand fly, Nyssomyia neivai.</title>
        <authorList>
            <person name="Sebastian V."/>
            <person name="Goulart T.M."/>
            <person name="Oliveira W."/>
            <person name="Calvo E."/>
            <person name="Oliveira L.F."/>
            <person name="Pinto M.C."/>
            <person name="Rosselino A.M."/>
            <person name="Ribeiro J.M."/>
        </authorList>
    </citation>
    <scope>NUCLEOTIDE SEQUENCE</scope>
</reference>